<dbReference type="Proteomes" id="UP000887565">
    <property type="component" value="Unplaced"/>
</dbReference>
<protein>
    <submittedName>
        <fullName evidence="3">Uncharacterized protein</fullName>
    </submittedName>
</protein>
<evidence type="ECO:0000256" key="1">
    <source>
        <dbReference type="SAM" id="MobiDB-lite"/>
    </source>
</evidence>
<proteinExistence type="predicted"/>
<reference evidence="3" key="1">
    <citation type="submission" date="2022-11" db="UniProtKB">
        <authorList>
            <consortium name="WormBaseParasite"/>
        </authorList>
    </citation>
    <scope>IDENTIFICATION</scope>
</reference>
<name>A0A915HP37_ROMCU</name>
<accession>A0A915HP37</accession>
<dbReference type="AlphaFoldDB" id="A0A915HP37"/>
<organism evidence="2 3">
    <name type="scientific">Romanomermis culicivorax</name>
    <name type="common">Nematode worm</name>
    <dbReference type="NCBI Taxonomy" id="13658"/>
    <lineage>
        <taxon>Eukaryota</taxon>
        <taxon>Metazoa</taxon>
        <taxon>Ecdysozoa</taxon>
        <taxon>Nematoda</taxon>
        <taxon>Enoplea</taxon>
        <taxon>Dorylaimia</taxon>
        <taxon>Mermithida</taxon>
        <taxon>Mermithoidea</taxon>
        <taxon>Mermithidae</taxon>
        <taxon>Romanomermis</taxon>
    </lineage>
</organism>
<feature type="region of interest" description="Disordered" evidence="1">
    <location>
        <begin position="139"/>
        <end position="160"/>
    </location>
</feature>
<sequence>MIENAVYRFLTELWMVKITLTCREVKREQRNISEEKPGNNIMSGYWRIEGNYQSACSSAYRLRLQELRMRFDKSPTTADYRRLSTTKIQGFFSFEQGFMDSTMTAKIKNPQTMKAGKLMIMNTPVPLTPSPRYPVKQATVNTTKNRPSKMATASTPQGSSKEKNLDFLAIKAKKAVMLTNRKLGINQ</sequence>
<feature type="compositionally biased region" description="Polar residues" evidence="1">
    <location>
        <begin position="139"/>
        <end position="159"/>
    </location>
</feature>
<evidence type="ECO:0000313" key="2">
    <source>
        <dbReference type="Proteomes" id="UP000887565"/>
    </source>
</evidence>
<dbReference type="WBParaSite" id="nRc.2.0.1.t03240-RA">
    <property type="protein sequence ID" value="nRc.2.0.1.t03240-RA"/>
    <property type="gene ID" value="nRc.2.0.1.g03240"/>
</dbReference>
<evidence type="ECO:0000313" key="3">
    <source>
        <dbReference type="WBParaSite" id="nRc.2.0.1.t03240-RA"/>
    </source>
</evidence>
<keyword evidence="2" id="KW-1185">Reference proteome</keyword>